<dbReference type="Gene3D" id="1.20.58.1220">
    <property type="entry name" value="Exo84p, C-terminal helical domain"/>
    <property type="match status" value="1"/>
</dbReference>
<dbReference type="InterPro" id="IPR033961">
    <property type="entry name" value="Exo84"/>
</dbReference>
<dbReference type="InterPro" id="IPR011993">
    <property type="entry name" value="PH-like_dom_sf"/>
</dbReference>
<feature type="region of interest" description="Disordered" evidence="7">
    <location>
        <begin position="1"/>
        <end position="33"/>
    </location>
</feature>
<dbReference type="Pfam" id="PF16528">
    <property type="entry name" value="Exo84_C"/>
    <property type="match status" value="1"/>
</dbReference>
<feature type="region of interest" description="Disordered" evidence="7">
    <location>
        <begin position="61"/>
        <end position="85"/>
    </location>
</feature>
<evidence type="ECO:0000256" key="2">
    <source>
        <dbReference type="ARBA" id="ARBA00007210"/>
    </source>
</evidence>
<reference evidence="9" key="1">
    <citation type="submission" date="2022-07" db="EMBL/GenBank/DDBJ databases">
        <title>Phylogenomic reconstructions and comparative analyses of Kickxellomycotina fungi.</title>
        <authorList>
            <person name="Reynolds N.K."/>
            <person name="Stajich J.E."/>
            <person name="Barry K."/>
            <person name="Grigoriev I.V."/>
            <person name="Crous P."/>
            <person name="Smith M.E."/>
        </authorList>
    </citation>
    <scope>NUCLEOTIDE SEQUENCE</scope>
    <source>
        <strain evidence="9">RSA 567</strain>
    </source>
</reference>
<evidence type="ECO:0000256" key="4">
    <source>
        <dbReference type="ARBA" id="ARBA00022448"/>
    </source>
</evidence>
<dbReference type="InterPro" id="IPR042561">
    <property type="entry name" value="Exo84_C_1"/>
</dbReference>
<proteinExistence type="inferred from homology"/>
<evidence type="ECO:0000256" key="6">
    <source>
        <dbReference type="ARBA" id="ARBA00022927"/>
    </source>
</evidence>
<dbReference type="GO" id="GO:0006893">
    <property type="term" value="P:Golgi to plasma membrane transport"/>
    <property type="evidence" value="ECO:0007669"/>
    <property type="project" value="TreeGrafter"/>
</dbReference>
<feature type="non-terminal residue" evidence="9">
    <location>
        <position position="1043"/>
    </location>
</feature>
<feature type="domain" description="Exocyst component Exo84 C-terminal" evidence="8">
    <location>
        <begin position="458"/>
        <end position="656"/>
    </location>
</feature>
<comment type="subcellular location">
    <subcellularLocation>
        <location evidence="1">Cytoplasmic vesicle</location>
        <location evidence="1">Secretory vesicle</location>
    </subcellularLocation>
</comment>
<dbReference type="GO" id="GO:0000145">
    <property type="term" value="C:exocyst"/>
    <property type="evidence" value="ECO:0007669"/>
    <property type="project" value="InterPro"/>
</dbReference>
<dbReference type="Proteomes" id="UP001151582">
    <property type="component" value="Unassembled WGS sequence"/>
</dbReference>
<dbReference type="Gene3D" id="1.20.58.1210">
    <property type="entry name" value="Exo84p, N-terminal helical domain"/>
    <property type="match status" value="1"/>
</dbReference>
<comment type="similarity">
    <text evidence="2">Belongs to the EXO84 family.</text>
</comment>
<evidence type="ECO:0000313" key="10">
    <source>
        <dbReference type="Proteomes" id="UP001151582"/>
    </source>
</evidence>
<dbReference type="SUPFAM" id="SSF74788">
    <property type="entry name" value="Cullin repeat-like"/>
    <property type="match status" value="1"/>
</dbReference>
<dbReference type="InterPro" id="IPR032403">
    <property type="entry name" value="Exo84_C"/>
</dbReference>
<dbReference type="PANTHER" id="PTHR21426:SF12">
    <property type="entry name" value="EXOCYST COMPLEX COMPONENT 8"/>
    <property type="match status" value="1"/>
</dbReference>
<keyword evidence="4" id="KW-0813">Transport</keyword>
<evidence type="ECO:0000313" key="9">
    <source>
        <dbReference type="EMBL" id="KAJ1982246.1"/>
    </source>
</evidence>
<accession>A0A9W8EEN7</accession>
<evidence type="ECO:0000256" key="7">
    <source>
        <dbReference type="SAM" id="MobiDB-lite"/>
    </source>
</evidence>
<dbReference type="Gene3D" id="2.30.29.30">
    <property type="entry name" value="Pleckstrin-homology domain (PH domain)/Phosphotyrosine-binding domain (PTB)"/>
    <property type="match status" value="1"/>
</dbReference>
<keyword evidence="6" id="KW-0653">Protein transport</keyword>
<dbReference type="OrthoDB" id="642193at2759"/>
<dbReference type="GO" id="GO:0015031">
    <property type="term" value="P:protein transport"/>
    <property type="evidence" value="ECO:0007669"/>
    <property type="project" value="UniProtKB-KW"/>
</dbReference>
<dbReference type="AlphaFoldDB" id="A0A9W8EEN7"/>
<dbReference type="InterPro" id="IPR042560">
    <property type="entry name" value="Exo84_C_2"/>
</dbReference>
<dbReference type="SUPFAM" id="SSF50729">
    <property type="entry name" value="PH domain-like"/>
    <property type="match status" value="1"/>
</dbReference>
<dbReference type="EMBL" id="JANBQB010000096">
    <property type="protein sequence ID" value="KAJ1982246.1"/>
    <property type="molecule type" value="Genomic_DNA"/>
</dbReference>
<protein>
    <recommendedName>
        <fullName evidence="3">Exocyst complex component EXO84</fullName>
    </recommendedName>
</protein>
<gene>
    <name evidence="9" type="primary">EXO84</name>
    <name evidence="9" type="ORF">H4R34_001770</name>
</gene>
<evidence type="ECO:0000256" key="1">
    <source>
        <dbReference type="ARBA" id="ARBA00004398"/>
    </source>
</evidence>
<dbReference type="Pfam" id="PF25345">
    <property type="entry name" value="PH_EXO84"/>
    <property type="match status" value="1"/>
</dbReference>
<dbReference type="GO" id="GO:0006887">
    <property type="term" value="P:exocytosis"/>
    <property type="evidence" value="ECO:0007669"/>
    <property type="project" value="UniProtKB-KW"/>
</dbReference>
<sequence>MFKKASVKYKSTRSAQPAKKRTQPKGQSSEARVPKILGTKTITALATGQDVTKFLRKGGKLHAGQPLTTTTPVSRRRSRMARPLGSAANVTTPRMAGKGAGPVQVVRRLDSREGSAMGSPGRSRESIVGLDDYDDSSSYVQASLTEAGITWSHRYLQEFADENFNPRAFLAKYLRSINEKDIKAVMASLLKSRQAADQALQRNVYKTYPEFIEISKEMVRLETDMFLLKDLLAEIKVIGHDLTDEMAGATATSASGMEAGQQDPSLASSSAAAKLQRRRTLRSSVADHQALFHAQMTRLWNTVEDAQKFVPFHPHRHVVTEYHGLRELNPTTFQYKQSVSLVLLNDSLLIAARKKRSKTTKAVLVADKCFLLTDITVVDLQDSTELTYAIKVLRQAETYLLYCGSADTKKDILTMVKKAVGTFIEANSGPAERKNTGTDLTSRTVFVHEDDAGQFARLEALHNSLDVHIAHREFEKAVQLVEQSQTLIRQTSNALSSVQRLVTDVQSLQSDLAAWIVSDLSLPNAPKAHIVQGVRWLIRLGRTIEAKDVFLAARSATIRHRTRQLKLEGNTHVHIRELAMVFFYLIRNACSWYMECFDEKAMTSGLIKWVREELSVYADIFRRQVFHSLQQLPVIAECLRSAEKEMSILIYSGLDLNFMLDQEFQRDLNECIKRYEEKYATGIAKSIRGDDFAIIHHPTPDAAPSEGFYDSPLCDPDMWMSSSVAEFEHLVAGFLNEIQCIARETLYGQIVASTSSLIENALKLLLTICRDSSTTDDQCFVIIINCRLLIGVLLPKVAARFSDMFHRPAVDFDNLQSRLESFPRTVQEVFCQKKSAAIAQEHYPFTTMDFSSSDPITDTARPTSQMIDTVLALTSLGAQLDLWPLDKKAILAAMIERFVYGMTDRTYIGFTKLMAAFYVDVLPANWVGDRTHWTSRAIVRLLFYGTNPSICIYLTGSVTHAWLEHQLGRGRVKCEIAAGWDTSEGRRVFGSQGVQQLVLDIHFFLRVAWPWVTKSANTVANKLCEKALRIYFSTNRDRSQSMK</sequence>
<comment type="caution">
    <text evidence="9">The sequence shown here is derived from an EMBL/GenBank/DDBJ whole genome shotgun (WGS) entry which is preliminary data.</text>
</comment>
<name>A0A9W8EEN7_9FUNG</name>
<dbReference type="InterPro" id="IPR016159">
    <property type="entry name" value="Cullin_repeat-like_dom_sf"/>
</dbReference>
<evidence type="ECO:0000256" key="3">
    <source>
        <dbReference type="ARBA" id="ARBA00021269"/>
    </source>
</evidence>
<keyword evidence="10" id="KW-1185">Reference proteome</keyword>
<dbReference type="PANTHER" id="PTHR21426">
    <property type="entry name" value="EXOCYST COMPLEX COMPONENT 8"/>
    <property type="match status" value="1"/>
</dbReference>
<organism evidence="9 10">
    <name type="scientific">Dimargaris verticillata</name>
    <dbReference type="NCBI Taxonomy" id="2761393"/>
    <lineage>
        <taxon>Eukaryota</taxon>
        <taxon>Fungi</taxon>
        <taxon>Fungi incertae sedis</taxon>
        <taxon>Zoopagomycota</taxon>
        <taxon>Kickxellomycotina</taxon>
        <taxon>Dimargaritomycetes</taxon>
        <taxon>Dimargaritales</taxon>
        <taxon>Dimargaritaceae</taxon>
        <taxon>Dimargaris</taxon>
    </lineage>
</organism>
<keyword evidence="5" id="KW-0268">Exocytosis</keyword>
<feature type="compositionally biased region" description="Basic residues" evidence="7">
    <location>
        <begin position="1"/>
        <end position="11"/>
    </location>
</feature>
<evidence type="ECO:0000256" key="5">
    <source>
        <dbReference type="ARBA" id="ARBA00022483"/>
    </source>
</evidence>
<dbReference type="GO" id="GO:0030133">
    <property type="term" value="C:transport vesicle"/>
    <property type="evidence" value="ECO:0007669"/>
    <property type="project" value="UniProtKB-SubCell"/>
</dbReference>
<dbReference type="Pfam" id="PF08700">
    <property type="entry name" value="VPS51_Exo84_N"/>
    <property type="match status" value="1"/>
</dbReference>
<evidence type="ECO:0000259" key="8">
    <source>
        <dbReference type="Pfam" id="PF16528"/>
    </source>
</evidence>